<reference evidence="1 2" key="1">
    <citation type="submission" date="2016-09" db="EMBL/GenBank/DDBJ databases">
        <title>Complete Genome Sequence of Streptomyces 5a phage BRock.</title>
        <authorList>
            <person name="Crossman A."/>
            <person name="Baron S."/>
            <person name="Jamdagni P."/>
            <person name="Khatri P."/>
            <person name="Sharma D."/>
            <person name="Pandey M."/>
            <person name="Goyal S."/>
            <person name="Kumar S."/>
            <person name="Phogat A."/>
            <person name="Chawla G."/>
            <person name="Pasricha M."/>
            <person name="Gupta K."/>
            <person name="Bazzad D."/>
            <person name="Aggarwal V."/>
            <person name="Poughat A."/>
            <person name="Singh K."/>
            <person name="Rana P."/>
            <person name="Gautam R."/>
            <person name="Sharma V."/>
            <person name="Tyagi D."/>
            <person name="Shahi A."/>
            <person name="Jangra N."/>
            <person name="Malik M."/>
            <person name="Sidhu P.K."/>
            <person name="Malik S."/>
            <person name="Ghalyan Y."/>
            <person name="Sharma S.S."/>
            <person name="Malik A."/>
            <person name="Chuttani R."/>
            <person name="Bamal N."/>
            <person name="Bhadula D."/>
            <person name="Batra A."/>
            <person name="Temple L."/>
            <person name="Nehra K."/>
        </authorList>
    </citation>
    <scope>NUCLEOTIDE SEQUENCE [LARGE SCALE GENOMIC DNA]</scope>
</reference>
<name>A0A1J0GW62_9CAUD</name>
<protein>
    <submittedName>
        <fullName evidence="1">Uncharacterized protein</fullName>
    </submittedName>
</protein>
<sequence length="100" mass="10495">MAASRAKSGTTTANTAVTIKFPQYFANITVVNRSTGEVLWARTDGYDPAVAGDDAFPVLSQQSLTFGNGVLSQEPVVRVTSGTLVTLISAGVCEYTVYAT</sequence>
<evidence type="ECO:0000313" key="2">
    <source>
        <dbReference type="Proteomes" id="UP000224898"/>
    </source>
</evidence>
<dbReference type="EMBL" id="KX925554">
    <property type="protein sequence ID" value="APC46414.1"/>
    <property type="molecule type" value="Genomic_DNA"/>
</dbReference>
<dbReference type="Proteomes" id="UP000224898">
    <property type="component" value="Segment"/>
</dbReference>
<dbReference type="KEGG" id="vg:55601566"/>
<organism evidence="1 2">
    <name type="scientific">Streptomyces phage BRock</name>
    <dbReference type="NCBI Taxonomy" id="1913591"/>
    <lineage>
        <taxon>Viruses</taxon>
        <taxon>Duplodnaviria</taxon>
        <taxon>Heunggongvirae</taxon>
        <taxon>Uroviricota</taxon>
        <taxon>Caudoviricetes</taxon>
        <taxon>Borockvirus</taxon>
        <taxon>Borockvirus brock</taxon>
    </lineage>
</organism>
<dbReference type="RefSeq" id="YP_009831877.1">
    <property type="nucleotide sequence ID" value="NC_048650.1"/>
</dbReference>
<dbReference type="GeneID" id="55601566"/>
<keyword evidence="2" id="KW-1185">Reference proteome</keyword>
<evidence type="ECO:0000313" key="1">
    <source>
        <dbReference type="EMBL" id="APC46414.1"/>
    </source>
</evidence>
<proteinExistence type="predicted"/>
<accession>A0A1J0GW62</accession>